<dbReference type="Proteomes" id="UP001165413">
    <property type="component" value="Unassembled WGS sequence"/>
</dbReference>
<evidence type="ECO:0000313" key="1">
    <source>
        <dbReference type="EMBL" id="MCP3429831.1"/>
    </source>
</evidence>
<dbReference type="Gene3D" id="1.20.1640.10">
    <property type="entry name" value="Multidrug efflux transporter AcrB transmembrane domain"/>
    <property type="match status" value="1"/>
</dbReference>
<comment type="caution">
    <text evidence="1">The sequence shown here is derived from an EMBL/GenBank/DDBJ whole genome shotgun (WGS) entry which is preliminary data.</text>
</comment>
<dbReference type="PANTHER" id="PTHR32063:SF19">
    <property type="entry name" value="CATION EFFLUX SYSTEM PROTEIN CUSA"/>
    <property type="match status" value="1"/>
</dbReference>
<dbReference type="Gene3D" id="3.30.70.1320">
    <property type="entry name" value="Multidrug efflux transporter AcrB pore domain like"/>
    <property type="match status" value="1"/>
</dbReference>
<keyword evidence="2" id="KW-1185">Reference proteome</keyword>
<accession>A0AA41X5E6</accession>
<dbReference type="GO" id="GO:0042910">
    <property type="term" value="F:xenobiotic transmembrane transporter activity"/>
    <property type="evidence" value="ECO:0007669"/>
    <property type="project" value="TreeGrafter"/>
</dbReference>
<dbReference type="Gene3D" id="3.30.2090.10">
    <property type="entry name" value="Multidrug efflux transporter AcrB TolC docking domain, DN and DC subdomains"/>
    <property type="match status" value="1"/>
</dbReference>
<feature type="non-terminal residue" evidence="1">
    <location>
        <position position="91"/>
    </location>
</feature>
<reference evidence="1" key="1">
    <citation type="submission" date="2022-07" db="EMBL/GenBank/DDBJ databases">
        <title>Characterization of the Novel Bacterium Alteromonas immobilis LMIT006 and Alteromonas gregis LMIT007.</title>
        <authorList>
            <person name="Lin X."/>
        </authorList>
    </citation>
    <scope>NUCLEOTIDE SEQUENCE</scope>
    <source>
        <strain evidence="1">LMIT007</strain>
    </source>
</reference>
<organism evidence="1 2">
    <name type="scientific">Opacimonas viscosa</name>
    <dbReference type="NCBI Taxonomy" id="2961944"/>
    <lineage>
        <taxon>Bacteria</taxon>
        <taxon>Pseudomonadati</taxon>
        <taxon>Pseudomonadota</taxon>
        <taxon>Gammaproteobacteria</taxon>
        <taxon>Alteromonadales</taxon>
        <taxon>Alteromonadaceae</taxon>
        <taxon>Opacimonas</taxon>
    </lineage>
</organism>
<dbReference type="PANTHER" id="PTHR32063">
    <property type="match status" value="1"/>
</dbReference>
<proteinExistence type="predicted"/>
<dbReference type="AlphaFoldDB" id="A0AA41X5E6"/>
<gene>
    <name evidence="1" type="ORF">NLF92_12900</name>
</gene>
<dbReference type="GO" id="GO:0005886">
    <property type="term" value="C:plasma membrane"/>
    <property type="evidence" value="ECO:0007669"/>
    <property type="project" value="TreeGrafter"/>
</dbReference>
<feature type="non-terminal residue" evidence="1">
    <location>
        <position position="1"/>
    </location>
</feature>
<dbReference type="RefSeq" id="WP_254102616.1">
    <property type="nucleotide sequence ID" value="NZ_JANATA010000110.1"/>
</dbReference>
<sequence>INDVAQVVESPLMRRGIAELNGNGETVGGIIVMRYGENAKATIDAVKAKQDSLKASLPEGVNIVPVYDRSTLIDKSVDTLTNKLVEELLVV</sequence>
<dbReference type="InterPro" id="IPR027463">
    <property type="entry name" value="AcrB_DN_DC_subdom"/>
</dbReference>
<dbReference type="InterPro" id="IPR001036">
    <property type="entry name" value="Acrflvin-R"/>
</dbReference>
<name>A0AA41X5E6_9ALTE</name>
<dbReference type="EMBL" id="JANATA010000110">
    <property type="protein sequence ID" value="MCP3429831.1"/>
    <property type="molecule type" value="Genomic_DNA"/>
</dbReference>
<evidence type="ECO:0000313" key="2">
    <source>
        <dbReference type="Proteomes" id="UP001165413"/>
    </source>
</evidence>
<dbReference type="Pfam" id="PF00873">
    <property type="entry name" value="ACR_tran"/>
    <property type="match status" value="1"/>
</dbReference>
<protein>
    <submittedName>
        <fullName evidence="1">Efflux RND transporter permease subunit</fullName>
    </submittedName>
</protein>
<dbReference type="SUPFAM" id="SSF82693">
    <property type="entry name" value="Multidrug efflux transporter AcrB pore domain, PN1, PN2, PC1 and PC2 subdomains"/>
    <property type="match status" value="1"/>
</dbReference>